<evidence type="ECO:0000256" key="2">
    <source>
        <dbReference type="ARBA" id="ARBA00023315"/>
    </source>
</evidence>
<accession>A0ABW5NAW3</accession>
<dbReference type="Gene3D" id="3.40.47.10">
    <property type="match status" value="2"/>
</dbReference>
<reference evidence="5" key="1">
    <citation type="journal article" date="2019" name="Int. J. Syst. Evol. Microbiol.">
        <title>The Global Catalogue of Microorganisms (GCM) 10K type strain sequencing project: providing services to taxonomists for standard genome sequencing and annotation.</title>
        <authorList>
            <consortium name="The Broad Institute Genomics Platform"/>
            <consortium name="The Broad Institute Genome Sequencing Center for Infectious Disease"/>
            <person name="Wu L."/>
            <person name="Ma J."/>
        </authorList>
    </citation>
    <scope>NUCLEOTIDE SEQUENCE [LARGE SCALE GENOMIC DNA]</scope>
    <source>
        <strain evidence="5">KCTC 42423</strain>
    </source>
</reference>
<organism evidence="4 5">
    <name type="scientific">Aquimarina hainanensis</name>
    <dbReference type="NCBI Taxonomy" id="1578017"/>
    <lineage>
        <taxon>Bacteria</taxon>
        <taxon>Pseudomonadati</taxon>
        <taxon>Bacteroidota</taxon>
        <taxon>Flavobacteriia</taxon>
        <taxon>Flavobacteriales</taxon>
        <taxon>Flavobacteriaceae</taxon>
        <taxon>Aquimarina</taxon>
    </lineage>
</organism>
<dbReference type="PANTHER" id="PTHR34069">
    <property type="entry name" value="3-OXOACYL-[ACYL-CARRIER-PROTEIN] SYNTHASE 3"/>
    <property type="match status" value="1"/>
</dbReference>
<dbReference type="InterPro" id="IPR016039">
    <property type="entry name" value="Thiolase-like"/>
</dbReference>
<dbReference type="InterPro" id="IPR013747">
    <property type="entry name" value="ACP_syn_III_C"/>
</dbReference>
<protein>
    <submittedName>
        <fullName evidence="4">3-oxoacyl-ACP synthase III family protein</fullName>
    </submittedName>
</protein>
<evidence type="ECO:0000259" key="3">
    <source>
        <dbReference type="Pfam" id="PF08541"/>
    </source>
</evidence>
<keyword evidence="1" id="KW-0808">Transferase</keyword>
<sequence>METEVKAGIAGIGIYIPDEKVSTKEEAAKVALPEKVFENIGIRTIHKAPENEHPSDMAVKAAKKAIEDAGISEEEIDLIIAVGVFKDYYRWKMSNKVKYEIGAKRAATMDVTGGCAAYYQATEIAANQIEANTGIKTVLITCGEKLFGYGWPTFLSSGGQSVILTKDHPDFRYLSFATSNLIKYHKFGKIPIGGTQKPFTETSVWKDNLIENFDADKDLYYDKVKPIVFQKFLEVATIAMDRVGVSIDDISYMVTLTQQYNFPDKILEVLERPDLPTSKEYSVDLGHFSGGDNYILLDKARKDGKIKKGDLILNMGLGGVAWFASIIQY</sequence>
<keyword evidence="5" id="KW-1185">Reference proteome</keyword>
<dbReference type="PANTHER" id="PTHR34069:SF3">
    <property type="entry name" value="ACYL-COA:ACYL-COA ALKYLTRANSFERASE"/>
    <property type="match status" value="1"/>
</dbReference>
<evidence type="ECO:0000313" key="5">
    <source>
        <dbReference type="Proteomes" id="UP001597459"/>
    </source>
</evidence>
<name>A0ABW5NAW3_9FLAO</name>
<evidence type="ECO:0000256" key="1">
    <source>
        <dbReference type="ARBA" id="ARBA00022679"/>
    </source>
</evidence>
<dbReference type="Pfam" id="PF08541">
    <property type="entry name" value="ACP_syn_III_C"/>
    <property type="match status" value="1"/>
</dbReference>
<comment type="caution">
    <text evidence="4">The sequence shown here is derived from an EMBL/GenBank/DDBJ whole genome shotgun (WGS) entry which is preliminary data.</text>
</comment>
<evidence type="ECO:0000313" key="4">
    <source>
        <dbReference type="EMBL" id="MFD2591368.1"/>
    </source>
</evidence>
<dbReference type="EMBL" id="JBHULX010000021">
    <property type="protein sequence ID" value="MFD2591368.1"/>
    <property type="molecule type" value="Genomic_DNA"/>
</dbReference>
<proteinExistence type="predicted"/>
<dbReference type="RefSeq" id="WP_378256858.1">
    <property type="nucleotide sequence ID" value="NZ_JBHSJV010000001.1"/>
</dbReference>
<feature type="domain" description="Beta-ketoacyl-[acyl-carrier-protein] synthase III C-terminal" evidence="3">
    <location>
        <begin position="241"/>
        <end position="329"/>
    </location>
</feature>
<dbReference type="Proteomes" id="UP001597459">
    <property type="component" value="Unassembled WGS sequence"/>
</dbReference>
<dbReference type="SUPFAM" id="SSF53901">
    <property type="entry name" value="Thiolase-like"/>
    <property type="match status" value="1"/>
</dbReference>
<gene>
    <name evidence="4" type="ORF">ACFSTE_11080</name>
</gene>
<keyword evidence="2" id="KW-0012">Acyltransferase</keyword>